<feature type="non-terminal residue" evidence="2">
    <location>
        <position position="1"/>
    </location>
</feature>
<sequence>LGTRKTLGSKAGQLDVEHIIYCVSLIKDKFKPCIIVPLIYLVVWVLYFLHYHSRNQSTIALALVCF</sequence>
<accession>A0A0B6XWP9</accession>
<protein>
    <submittedName>
        <fullName evidence="2">Uncharacterized protein</fullName>
    </submittedName>
</protein>
<keyword evidence="1" id="KW-1133">Transmembrane helix</keyword>
<dbReference type="AlphaFoldDB" id="A0A0B6XWP9"/>
<reference evidence="2" key="1">
    <citation type="submission" date="2014-12" db="EMBL/GenBank/DDBJ databases">
        <title>Insight into the proteome of Arion vulgaris.</title>
        <authorList>
            <person name="Aradska J."/>
            <person name="Bulat T."/>
            <person name="Smidak R."/>
            <person name="Sarate P."/>
            <person name="Gangsoo J."/>
            <person name="Sialana F."/>
            <person name="Bilban M."/>
            <person name="Lubec G."/>
        </authorList>
    </citation>
    <scope>NUCLEOTIDE SEQUENCE</scope>
    <source>
        <tissue evidence="2">Skin</tissue>
    </source>
</reference>
<organism evidence="2">
    <name type="scientific">Arion vulgaris</name>
    <dbReference type="NCBI Taxonomy" id="1028688"/>
    <lineage>
        <taxon>Eukaryota</taxon>
        <taxon>Metazoa</taxon>
        <taxon>Spiralia</taxon>
        <taxon>Lophotrochozoa</taxon>
        <taxon>Mollusca</taxon>
        <taxon>Gastropoda</taxon>
        <taxon>Heterobranchia</taxon>
        <taxon>Euthyneura</taxon>
        <taxon>Panpulmonata</taxon>
        <taxon>Eupulmonata</taxon>
        <taxon>Stylommatophora</taxon>
        <taxon>Helicina</taxon>
        <taxon>Arionoidea</taxon>
        <taxon>Arionidae</taxon>
        <taxon>Arion</taxon>
    </lineage>
</organism>
<keyword evidence="1" id="KW-0812">Transmembrane</keyword>
<evidence type="ECO:0000313" key="2">
    <source>
        <dbReference type="EMBL" id="CEK47931.1"/>
    </source>
</evidence>
<evidence type="ECO:0000256" key="1">
    <source>
        <dbReference type="SAM" id="Phobius"/>
    </source>
</evidence>
<name>A0A0B6XWP9_9EUPU</name>
<proteinExistence type="predicted"/>
<feature type="transmembrane region" description="Helical" evidence="1">
    <location>
        <begin position="34"/>
        <end position="51"/>
    </location>
</feature>
<gene>
    <name evidence="2" type="primary">ORF2663</name>
</gene>
<keyword evidence="1" id="KW-0472">Membrane</keyword>
<dbReference type="EMBL" id="HACG01001066">
    <property type="protein sequence ID" value="CEK47931.1"/>
    <property type="molecule type" value="Transcribed_RNA"/>
</dbReference>
<feature type="non-terminal residue" evidence="2">
    <location>
        <position position="66"/>
    </location>
</feature>